<name>A0A370U3G2_9HELO</name>
<dbReference type="OrthoDB" id="2958217at2759"/>
<protein>
    <recommendedName>
        <fullName evidence="2">Heterokaryon incompatibility domain-containing protein</fullName>
    </recommendedName>
</protein>
<evidence type="ECO:0000313" key="3">
    <source>
        <dbReference type="EMBL" id="RDL42319.1"/>
    </source>
</evidence>
<feature type="compositionally biased region" description="Polar residues" evidence="1">
    <location>
        <begin position="18"/>
        <end position="27"/>
    </location>
</feature>
<proteinExistence type="predicted"/>
<dbReference type="InterPro" id="IPR010730">
    <property type="entry name" value="HET"/>
</dbReference>
<feature type="domain" description="Heterokaryon incompatibility" evidence="2">
    <location>
        <begin position="219"/>
        <end position="364"/>
    </location>
</feature>
<feature type="region of interest" description="Disordered" evidence="1">
    <location>
        <begin position="13"/>
        <end position="39"/>
    </location>
</feature>
<dbReference type="Pfam" id="PF06985">
    <property type="entry name" value="HET"/>
    <property type="match status" value="1"/>
</dbReference>
<dbReference type="AlphaFoldDB" id="A0A370U3G2"/>
<organism evidence="3 4">
    <name type="scientific">Venustampulla echinocandica</name>
    <dbReference type="NCBI Taxonomy" id="2656787"/>
    <lineage>
        <taxon>Eukaryota</taxon>
        <taxon>Fungi</taxon>
        <taxon>Dikarya</taxon>
        <taxon>Ascomycota</taxon>
        <taxon>Pezizomycotina</taxon>
        <taxon>Leotiomycetes</taxon>
        <taxon>Helotiales</taxon>
        <taxon>Pleuroascaceae</taxon>
        <taxon>Venustampulla</taxon>
    </lineage>
</organism>
<sequence>MDSRISNSLAAIRKKSRSFFQPSQPRAETQPRAEPSKQDPEFLCKQCKALRLNHWLAPRSMRFLYMLPDEFRFEPPLIVSPSSHCAMCRLLAHSLGQTGTVSKLHFQDHGDTETFEGHDTQSISMRVSRGPSQDMGLRIISLGESAFRLSSRRYSYARIVEPEAASRKLMQEWLKTCEHSHSRCKELEQKFRHLPIRCAYLVDVKEMRVRPVGDGPRRYFALSYVWGQVANLQLLKENIAELSEPQSLRRRFESLPRVIQDAITITQELGETFLWIDSLCICQDDSINKHLQIANMNHIYQSAVATLVALHAKDAASGLAGVRPYHKPRKQHIERVHHMEMTTLLPDLHSRQSVYSTRAWTYQEEHFSRRLLYFSDDQVHFRCLKSTYSEDTYEDGPGFPYGRTGQLYGLYPYTEFSWWQKTVAEYSTRDYSFVEDRYNAFEGISNELAKSWNYPCIRGLPIRDIAAAICWEHKFQSSHEVSNRISLHPSWSWCGWTNSIGFSNHVARSKISIELLEDFHFLDQAQLVAGRVKSSMTSHEMQTPCTSKDSNPPGLSFPESPPQPLVLEFFAYSALMEASVISDGFRSQCSIEQPSLTASGFVPIPHAWEGPAKHYNDTTTKIECIMVASSSGQSSSTLSALNRDDMAHIMLIEHKGEYCERVGVGKISKRCFWSFHPISRLIKLN</sequence>
<accession>A0A370U3G2</accession>
<dbReference type="EMBL" id="NPIC01000001">
    <property type="protein sequence ID" value="RDL42319.1"/>
    <property type="molecule type" value="Genomic_DNA"/>
</dbReference>
<dbReference type="PANTHER" id="PTHR33112:SF12">
    <property type="entry name" value="HETEROKARYON INCOMPATIBILITY DOMAIN-CONTAINING PROTEIN"/>
    <property type="match status" value="1"/>
</dbReference>
<dbReference type="PANTHER" id="PTHR33112">
    <property type="entry name" value="DOMAIN PROTEIN, PUTATIVE-RELATED"/>
    <property type="match status" value="1"/>
</dbReference>
<reference evidence="3 4" key="1">
    <citation type="journal article" date="2018" name="IMA Fungus">
        <title>IMA Genome-F 9: Draft genome sequence of Annulohypoxylon stygium, Aspergillus mulundensis, Berkeleyomyces basicola (syn. Thielaviopsis basicola), Ceratocystis smalleyi, two Cercospora beticola strains, Coleophoma cylindrospora, Fusarium fracticaudum, Phialophora cf. hyalina, and Morchella septimelata.</title>
        <authorList>
            <person name="Wingfield B.D."/>
            <person name="Bills G.F."/>
            <person name="Dong Y."/>
            <person name="Huang W."/>
            <person name="Nel W.J."/>
            <person name="Swalarsk-Parry B.S."/>
            <person name="Vaghefi N."/>
            <person name="Wilken P.M."/>
            <person name="An Z."/>
            <person name="de Beer Z.W."/>
            <person name="De Vos L."/>
            <person name="Chen L."/>
            <person name="Duong T.A."/>
            <person name="Gao Y."/>
            <person name="Hammerbacher A."/>
            <person name="Kikkert J.R."/>
            <person name="Li Y."/>
            <person name="Li H."/>
            <person name="Li K."/>
            <person name="Li Q."/>
            <person name="Liu X."/>
            <person name="Ma X."/>
            <person name="Naidoo K."/>
            <person name="Pethybridge S.J."/>
            <person name="Sun J."/>
            <person name="Steenkamp E.T."/>
            <person name="van der Nest M.A."/>
            <person name="van Wyk S."/>
            <person name="Wingfield M.J."/>
            <person name="Xiong C."/>
            <person name="Yue Q."/>
            <person name="Zhang X."/>
        </authorList>
    </citation>
    <scope>NUCLEOTIDE SEQUENCE [LARGE SCALE GENOMIC DNA]</scope>
    <source>
        <strain evidence="3 4">BP 5553</strain>
    </source>
</reference>
<feature type="compositionally biased region" description="Basic and acidic residues" evidence="1">
    <location>
        <begin position="29"/>
        <end position="39"/>
    </location>
</feature>
<evidence type="ECO:0000313" key="4">
    <source>
        <dbReference type="Proteomes" id="UP000254866"/>
    </source>
</evidence>
<evidence type="ECO:0000259" key="2">
    <source>
        <dbReference type="Pfam" id="PF06985"/>
    </source>
</evidence>
<gene>
    <name evidence="3" type="ORF">BP5553_02298</name>
</gene>
<dbReference type="STRING" id="2656787.A0A370U3G2"/>
<dbReference type="Proteomes" id="UP000254866">
    <property type="component" value="Unassembled WGS sequence"/>
</dbReference>
<dbReference type="GeneID" id="43595147"/>
<dbReference type="RefSeq" id="XP_031874975.1">
    <property type="nucleotide sequence ID" value="XM_032010921.1"/>
</dbReference>
<comment type="caution">
    <text evidence="3">The sequence shown here is derived from an EMBL/GenBank/DDBJ whole genome shotgun (WGS) entry which is preliminary data.</text>
</comment>
<feature type="compositionally biased region" description="Polar residues" evidence="1">
    <location>
        <begin position="538"/>
        <end position="550"/>
    </location>
</feature>
<keyword evidence="4" id="KW-1185">Reference proteome</keyword>
<evidence type="ECO:0000256" key="1">
    <source>
        <dbReference type="SAM" id="MobiDB-lite"/>
    </source>
</evidence>
<feature type="region of interest" description="Disordered" evidence="1">
    <location>
        <begin position="538"/>
        <end position="557"/>
    </location>
</feature>